<protein>
    <submittedName>
        <fullName evidence="1">Anaphase-promoting complex subunit 2</fullName>
    </submittedName>
</protein>
<evidence type="ECO:0000313" key="2">
    <source>
        <dbReference type="Proteomes" id="UP001150581"/>
    </source>
</evidence>
<organism evidence="1 2">
    <name type="scientific">Kickxella alabastrina</name>
    <dbReference type="NCBI Taxonomy" id="61397"/>
    <lineage>
        <taxon>Eukaryota</taxon>
        <taxon>Fungi</taxon>
        <taxon>Fungi incertae sedis</taxon>
        <taxon>Zoopagomycota</taxon>
        <taxon>Kickxellomycotina</taxon>
        <taxon>Kickxellomycetes</taxon>
        <taxon>Kickxellales</taxon>
        <taxon>Kickxellaceae</taxon>
        <taxon>Kickxella</taxon>
    </lineage>
</organism>
<comment type="caution">
    <text evidence="1">The sequence shown here is derived from an EMBL/GenBank/DDBJ whole genome shotgun (WGS) entry which is preliminary data.</text>
</comment>
<gene>
    <name evidence="1" type="primary">ANAPC2_2</name>
    <name evidence="1" type="ORF">LPJ66_007187</name>
</gene>
<name>A0ACC1IFN8_9FUNG</name>
<proteinExistence type="predicted"/>
<dbReference type="EMBL" id="JANBPG010001243">
    <property type="protein sequence ID" value="KAJ1890965.1"/>
    <property type="molecule type" value="Genomic_DNA"/>
</dbReference>
<dbReference type="Proteomes" id="UP001150581">
    <property type="component" value="Unassembled WGS sequence"/>
</dbReference>
<evidence type="ECO:0000313" key="1">
    <source>
        <dbReference type="EMBL" id="KAJ1890965.1"/>
    </source>
</evidence>
<reference evidence="1" key="1">
    <citation type="submission" date="2022-07" db="EMBL/GenBank/DDBJ databases">
        <title>Phylogenomic reconstructions and comparative analyses of Kickxellomycotina fungi.</title>
        <authorList>
            <person name="Reynolds N.K."/>
            <person name="Stajich J.E."/>
            <person name="Barry K."/>
            <person name="Grigoriev I.V."/>
            <person name="Crous P."/>
            <person name="Smith M.E."/>
        </authorList>
    </citation>
    <scope>NUCLEOTIDE SEQUENCE</scope>
    <source>
        <strain evidence="1">Benny 63K</strain>
    </source>
</reference>
<accession>A0ACC1IFN8</accession>
<keyword evidence="2" id="KW-1185">Reference proteome</keyword>
<sequence length="714" mass="78762">MNTYNLCGTLSPQALHKLAHEITGARKCCSQGIAALASQYCQRLEHDVADMPGNPEISDLVGFRRFVDFLQGIHILHEEFKHKADGGKSDLADSAWRALVFGGFDDRVHAWLEEWIYAATSCLLTTAEDSSNNQQHKQADGLGISGPISGLFCSPDDTRLFNEVLEQGCQLLTAIHALEYVKCAVNSGVGRAIRVLVQRQAGQWTAPALDRLTSIVSQSASVLCAHLPNDALRATHTATLRAHFSQLRVSELFSIITDYPASLPAIIDLRASQPPLGEMAYSLRASIQRRLLHQAATTADILTQYISTIRVLRLLDPTSTALEIVARPLRSYLHNRPNTVACVVQDMVAEHSELFEDLASADTAATANAEPMHGFNEDGLPYDQDYALPWAPLPREAQATYRTAQRRDADVLGLLVSIYDSPSLFVKEFEAHLQRRLLDAADYETSREVRQVEMMKMRFGPLDRCEVMLKDVADSKRLNAHCAQALQRWAAAPMHALVVSRQFWPSAAAPTPLFSLPGEMAEICDKYAGMYESLRPARKLEWVISQGHVTLDIELGDRALKVTVGPDKAALLMAFQATPRMTAAEAAAAIECTEEFVLPLVRFWQAQGVLRESAGAFEVAETIQEEAWDAGSESDSEHVDLAGDKQKAEAMQMHANYITGMLTSIGPLPLDRIQGMLAMFLPGDTTTLDELRDLLALMVRNDRLELVGGTYKLK</sequence>